<name>A0ABU5IZA6_9BACI</name>
<comment type="caution">
    <text evidence="1">The sequence shown here is derived from an EMBL/GenBank/DDBJ whole genome shotgun (WGS) entry which is preliminary data.</text>
</comment>
<reference evidence="1 2" key="1">
    <citation type="submission" date="2023-11" db="EMBL/GenBank/DDBJ databases">
        <title>Bacillus jintuensis, isolated from a mudflat on the Beibu Gulf coast.</title>
        <authorList>
            <person name="Li M."/>
        </authorList>
    </citation>
    <scope>NUCLEOTIDE SEQUENCE [LARGE SCALE GENOMIC DNA]</scope>
    <source>
        <strain evidence="1 2">31A1R</strain>
    </source>
</reference>
<protein>
    <submittedName>
        <fullName evidence="1">Sporulation protein YtxC</fullName>
    </submittedName>
</protein>
<dbReference type="Proteomes" id="UP001290455">
    <property type="component" value="Unassembled WGS sequence"/>
</dbReference>
<organism evidence="1 2">
    <name type="scientific">Robertmurraya mangrovi</name>
    <dbReference type="NCBI Taxonomy" id="3098077"/>
    <lineage>
        <taxon>Bacteria</taxon>
        <taxon>Bacillati</taxon>
        <taxon>Bacillota</taxon>
        <taxon>Bacilli</taxon>
        <taxon>Bacillales</taxon>
        <taxon>Bacillaceae</taxon>
        <taxon>Robertmurraya</taxon>
    </lineage>
</organism>
<evidence type="ECO:0000313" key="2">
    <source>
        <dbReference type="Proteomes" id="UP001290455"/>
    </source>
</evidence>
<gene>
    <name evidence="1" type="ORF">SM124_11975</name>
</gene>
<keyword evidence="2" id="KW-1185">Reference proteome</keyword>
<dbReference type="RefSeq" id="WP_322446771.1">
    <property type="nucleotide sequence ID" value="NZ_JAXOFX010000007.1"/>
</dbReference>
<sequence>MIEIIFQNKKDAKRLYQYLQQKLQTFHFRKNDILLLEDQHIVKVSYNIELNDLVKRAFSHFIMEIKQVEWLQIILKEQFFYEDEDEQQQIIDIVQAILDGNRIDLHSFIEDDDQVHRLEETIDQMFQENVSFSFDSFVRFRMRPFIDSLGKYVELAIDEYKMEQEYQMFIQMLREFLNGRKAKISQLHLMMDDEVTFYDAQFYEIKRAELVRMVDRKLISNHPVYIDSVTIAPLLSISPETIYLYTDDCEQPLIRTICNIFEERMIIKPLTSFYDMKRKISMTAEEKM</sequence>
<dbReference type="EMBL" id="JAXOFX010000007">
    <property type="protein sequence ID" value="MDZ5472467.1"/>
    <property type="molecule type" value="Genomic_DNA"/>
</dbReference>
<dbReference type="InterPro" id="IPR014199">
    <property type="entry name" value="Spore_YtxC"/>
</dbReference>
<accession>A0ABU5IZA6</accession>
<proteinExistence type="predicted"/>
<dbReference type="Pfam" id="PF08812">
    <property type="entry name" value="YtxC"/>
    <property type="match status" value="1"/>
</dbReference>
<evidence type="ECO:0000313" key="1">
    <source>
        <dbReference type="EMBL" id="MDZ5472467.1"/>
    </source>
</evidence>